<accession>G8TSF2</accession>
<dbReference type="EMBL" id="CP003179">
    <property type="protein sequence ID" value="AEW06644.1"/>
    <property type="molecule type" value="Genomic_DNA"/>
</dbReference>
<sequence>MTGKPVSGNTVCPRCGEAVMPEDQFCYRCGRRLESVASSGSSKRWMTLGGQIAAAAVVLFVVADVAHQQLHWLSGTLGPNGSTRVRAHKSLPPLHPVLTTTTIYPPNWPTSAHLTPEVETYQNVTLSVAVPSTMATLLQTSANQWVWGIPHTGYRVVLGVVSGKSPAATVPLGPGTFGTPINNTASSASQSLYIEWAPNQWAEVLMTVPRSDSSWLEAIATHVRIS</sequence>
<dbReference type="AlphaFoldDB" id="G8TSF2"/>
<name>G8TSF2_SULAD</name>
<dbReference type="STRING" id="679936.Sulac_3198"/>
<gene>
    <name evidence="1" type="ordered locus">Sulac_3198</name>
</gene>
<dbReference type="HOGENOM" id="CLU_1224223_0_0_9"/>
<evidence type="ECO:0000313" key="2">
    <source>
        <dbReference type="Proteomes" id="UP000005439"/>
    </source>
</evidence>
<evidence type="ECO:0000313" key="1">
    <source>
        <dbReference type="EMBL" id="AEW06644.1"/>
    </source>
</evidence>
<proteinExistence type="predicted"/>
<keyword evidence="2" id="KW-1185">Reference proteome</keyword>
<dbReference type="KEGG" id="sap:Sulac_3198"/>
<reference evidence="2" key="1">
    <citation type="submission" date="2011-12" db="EMBL/GenBank/DDBJ databases">
        <title>The complete genome of chromosome of Sulfobacillus acidophilus DSM 10332.</title>
        <authorList>
            <person name="Lucas S."/>
            <person name="Han J."/>
            <person name="Lapidus A."/>
            <person name="Bruce D."/>
            <person name="Goodwin L."/>
            <person name="Pitluck S."/>
            <person name="Peters L."/>
            <person name="Kyrpides N."/>
            <person name="Mavromatis K."/>
            <person name="Ivanova N."/>
            <person name="Mikhailova N."/>
            <person name="Chertkov O."/>
            <person name="Saunders E."/>
            <person name="Detter J.C."/>
            <person name="Tapia R."/>
            <person name="Han C."/>
            <person name="Land M."/>
            <person name="Hauser L."/>
            <person name="Markowitz V."/>
            <person name="Cheng J.-F."/>
            <person name="Hugenholtz P."/>
            <person name="Woyke T."/>
            <person name="Wu D."/>
            <person name="Pukall R."/>
            <person name="Gehrich-Schroeter G."/>
            <person name="Schneider S."/>
            <person name="Klenk H.-P."/>
            <person name="Eisen J.A."/>
        </authorList>
    </citation>
    <scope>NUCLEOTIDE SEQUENCE [LARGE SCALE GENOMIC DNA]</scope>
    <source>
        <strain evidence="2">ATCC 700253 / DSM 10332 / NAL</strain>
    </source>
</reference>
<dbReference type="Proteomes" id="UP000005439">
    <property type="component" value="Chromosome"/>
</dbReference>
<protein>
    <recommendedName>
        <fullName evidence="3">Zinc-ribbon domain-containing protein</fullName>
    </recommendedName>
</protein>
<organism evidence="1 2">
    <name type="scientific">Sulfobacillus acidophilus (strain ATCC 700253 / DSM 10332 / NAL)</name>
    <dbReference type="NCBI Taxonomy" id="679936"/>
    <lineage>
        <taxon>Bacteria</taxon>
        <taxon>Bacillati</taxon>
        <taxon>Bacillota</taxon>
        <taxon>Clostridia</taxon>
        <taxon>Eubacteriales</taxon>
        <taxon>Clostridiales Family XVII. Incertae Sedis</taxon>
        <taxon>Sulfobacillus</taxon>
    </lineage>
</organism>
<dbReference type="PATRIC" id="fig|679936.5.peg.3307"/>
<evidence type="ECO:0008006" key="3">
    <source>
        <dbReference type="Google" id="ProtNLM"/>
    </source>
</evidence>
<reference evidence="1 2" key="2">
    <citation type="journal article" date="2012" name="Stand. Genomic Sci.">
        <title>Complete genome sequence of the moderately thermophilic mineral-sulfide-oxidizing firmicute Sulfobacillus acidophilus type strain (NAL(T)).</title>
        <authorList>
            <person name="Anderson I."/>
            <person name="Chertkov O."/>
            <person name="Chen A."/>
            <person name="Saunders E."/>
            <person name="Lapidus A."/>
            <person name="Nolan M."/>
            <person name="Lucas S."/>
            <person name="Hammon N."/>
            <person name="Deshpande S."/>
            <person name="Cheng J.F."/>
            <person name="Han C."/>
            <person name="Tapia R."/>
            <person name="Goodwin L.A."/>
            <person name="Pitluck S."/>
            <person name="Liolios K."/>
            <person name="Pagani I."/>
            <person name="Ivanova N."/>
            <person name="Mikhailova N."/>
            <person name="Pati A."/>
            <person name="Palaniappan K."/>
            <person name="Land M."/>
            <person name="Pan C."/>
            <person name="Rohde M."/>
            <person name="Pukall R."/>
            <person name="Goker M."/>
            <person name="Detter J.C."/>
            <person name="Woyke T."/>
            <person name="Bristow J."/>
            <person name="Eisen J.A."/>
            <person name="Markowitz V."/>
            <person name="Hugenholtz P."/>
            <person name="Kyrpides N.C."/>
            <person name="Klenk H.P."/>
            <person name="Mavromatis K."/>
        </authorList>
    </citation>
    <scope>NUCLEOTIDE SEQUENCE [LARGE SCALE GENOMIC DNA]</scope>
    <source>
        <strain evidence="2">ATCC 700253 / DSM 10332 / NAL</strain>
    </source>
</reference>